<proteinExistence type="predicted"/>
<gene>
    <name evidence="1" type="ORF">GCM10008959_22710</name>
</gene>
<sequence length="79" mass="8691">MTAGLSATHRRILAAMLNGTELLQRPGEDWELDGQRVPFSDLQVLWDAQLVTFRLPMTHTAYLNLTPEGAAALGREAAD</sequence>
<organism evidence="1 2">
    <name type="scientific">Deinococcus seoulensis</name>
    <dbReference type="NCBI Taxonomy" id="1837379"/>
    <lineage>
        <taxon>Bacteria</taxon>
        <taxon>Thermotogati</taxon>
        <taxon>Deinococcota</taxon>
        <taxon>Deinococci</taxon>
        <taxon>Deinococcales</taxon>
        <taxon>Deinococcaceae</taxon>
        <taxon>Deinococcus</taxon>
    </lineage>
</organism>
<evidence type="ECO:0000313" key="1">
    <source>
        <dbReference type="EMBL" id="GGR60301.1"/>
    </source>
</evidence>
<dbReference type="Proteomes" id="UP000634308">
    <property type="component" value="Unassembled WGS sequence"/>
</dbReference>
<accession>A0ABQ2RVA1</accession>
<dbReference type="EMBL" id="BMQM01000014">
    <property type="protein sequence ID" value="GGR60301.1"/>
    <property type="molecule type" value="Genomic_DNA"/>
</dbReference>
<dbReference type="RefSeq" id="WP_189065102.1">
    <property type="nucleotide sequence ID" value="NZ_BMQM01000014.1"/>
</dbReference>
<comment type="caution">
    <text evidence="1">The sequence shown here is derived from an EMBL/GenBank/DDBJ whole genome shotgun (WGS) entry which is preliminary data.</text>
</comment>
<keyword evidence="2" id="KW-1185">Reference proteome</keyword>
<name>A0ABQ2RVA1_9DEIO</name>
<reference evidence="2" key="1">
    <citation type="journal article" date="2019" name="Int. J. Syst. Evol. Microbiol.">
        <title>The Global Catalogue of Microorganisms (GCM) 10K type strain sequencing project: providing services to taxonomists for standard genome sequencing and annotation.</title>
        <authorList>
            <consortium name="The Broad Institute Genomics Platform"/>
            <consortium name="The Broad Institute Genome Sequencing Center for Infectious Disease"/>
            <person name="Wu L."/>
            <person name="Ma J."/>
        </authorList>
    </citation>
    <scope>NUCLEOTIDE SEQUENCE [LARGE SCALE GENOMIC DNA]</scope>
    <source>
        <strain evidence="2">JCM 31404</strain>
    </source>
</reference>
<protein>
    <submittedName>
        <fullName evidence="1">Uncharacterized protein</fullName>
    </submittedName>
</protein>
<evidence type="ECO:0000313" key="2">
    <source>
        <dbReference type="Proteomes" id="UP000634308"/>
    </source>
</evidence>